<dbReference type="CDD" id="cd01040">
    <property type="entry name" value="Mb-like"/>
    <property type="match status" value="2"/>
</dbReference>
<feature type="transmembrane region" description="Helical" evidence="3">
    <location>
        <begin position="938"/>
        <end position="960"/>
    </location>
</feature>
<feature type="transmembrane region" description="Helical" evidence="3">
    <location>
        <begin position="849"/>
        <end position="872"/>
    </location>
</feature>
<dbReference type="Proteomes" id="UP001178507">
    <property type="component" value="Unassembled WGS sequence"/>
</dbReference>
<keyword evidence="3" id="KW-0472">Membrane</keyword>
<dbReference type="SUPFAM" id="SSF46458">
    <property type="entry name" value="Globin-like"/>
    <property type="match status" value="2"/>
</dbReference>
<feature type="region of interest" description="Disordered" evidence="2">
    <location>
        <begin position="1080"/>
        <end position="1121"/>
    </location>
</feature>
<keyword evidence="3" id="KW-1133">Transmembrane helix</keyword>
<feature type="transmembrane region" description="Helical" evidence="3">
    <location>
        <begin position="879"/>
        <end position="900"/>
    </location>
</feature>
<feature type="compositionally biased region" description="Low complexity" evidence="2">
    <location>
        <begin position="1094"/>
        <end position="1114"/>
    </location>
</feature>
<protein>
    <submittedName>
        <fullName evidence="4">Uncharacterized protein</fullName>
    </submittedName>
</protein>
<dbReference type="AlphaFoldDB" id="A0AA36N6Q1"/>
<evidence type="ECO:0000256" key="3">
    <source>
        <dbReference type="SAM" id="Phobius"/>
    </source>
</evidence>
<dbReference type="Gene3D" id="1.10.490.10">
    <property type="entry name" value="Globins"/>
    <property type="match status" value="2"/>
</dbReference>
<evidence type="ECO:0000313" key="5">
    <source>
        <dbReference type="Proteomes" id="UP001178507"/>
    </source>
</evidence>
<evidence type="ECO:0000313" key="4">
    <source>
        <dbReference type="EMBL" id="CAJ1400910.1"/>
    </source>
</evidence>
<sequence length="1121" mass="125100">MTSQSESDRSDEHGETEDADEEEEYEESSGGEDGADPGADDSIPNELTAEIESDKYIQKYMEVHDISFDEAYFPQGVIAEAQGAWNAFITQQNGRDAAGEAIYAAVFDAAPSLQSLFKTARSVMAMRFMNGLTSIVAASGGAQQLKNQVESLGFQHLDLEVTVPRVGIFRDAIVDLFEMEMGQRFTSKAKVGLQAILNYSGGAYIYIRREYASRIRIIQRSWKTANKSDESEEDKAPKKASLESDEHEGAEADKADKDKPDAAQAGSQKNVAAKAATTTGEGAKDKDVNAKTGKTAMKVPTSFNEMFLFNAAVMGLGDSSWMSVILEQFHNIVTNVANSYRLQEECDVLALVLDKQQSTIHLSEFKAVMLASLRSLVPKEWDSEHEVAWNWLWENVERMIQVNLGKPAAQEKALSRLIASLSADDIYGLRKSIYQKFFQAAPAGQDHFKQSTTRLYFIADKIIEMTMEMYQQPRVMVEDISALGLRHVGYAIPTELFAPFVSCAVEVVRGITTDDVAEGAFRWSLTLISKILVRTILEGSTIVMKAINTNSARALRKAIAIAPRSKRAMELLNITVGTQSISPFYWAIDSGSHECAKAMIEDLFTIRADRESYYYGADPLFTRHPEVIQRLCNSAPHLLWSLLDGLVWRSRQAFLGRRRVNYYVQNMVQDQEGKFNMALEWLVERGDPKVICHPCVVIFSDLLWSRLAQYNFLLSRCYFLFSLCVFIIGQAILGRKDGTEGERIATFVCRIFIYLGSMCRILYSQIKMLYDDMKHGAFDRRFRIPIPMYLFSTQDGGSLVLFWVLLLMLIQEPILHCMAHTEQYGLFATSCADPGTKEAYAVFSGVAMLLYWLLLMNFSIFSMQISAFVLVCGRVLAEVMLFLLAFVFLVIAFSTAITALHHRLYDFERVDRGMETLLEITLGMYPLDNYKAILAESIYVEIAIIGFTVLISVLLLNLLVAQLNMAYKLVHSDMQGYARLTRGGIIVSTVEQVSRKRWDAFLQSLHFEERLEFNEGDIGLSGGIQVFEPANANPTTVETVRRFGGSTAPNMPWPEDPLDEANEDRLEKLEKLVVKAMKTITDKKGGGGAGQTGMSGISGMPSSASGSGMSSNSSQNAEETK</sequence>
<reference evidence="4" key="1">
    <citation type="submission" date="2023-08" db="EMBL/GenBank/DDBJ databases">
        <authorList>
            <person name="Chen Y."/>
            <person name="Shah S."/>
            <person name="Dougan E. K."/>
            <person name="Thang M."/>
            <person name="Chan C."/>
        </authorList>
    </citation>
    <scope>NUCLEOTIDE SEQUENCE</scope>
</reference>
<feature type="region of interest" description="Disordered" evidence="2">
    <location>
        <begin position="1"/>
        <end position="44"/>
    </location>
</feature>
<feature type="transmembrane region" description="Helical" evidence="3">
    <location>
        <begin position="784"/>
        <end position="810"/>
    </location>
</feature>
<dbReference type="InterPro" id="IPR024862">
    <property type="entry name" value="TRPV"/>
</dbReference>
<dbReference type="EMBL" id="CAUJNA010003391">
    <property type="protein sequence ID" value="CAJ1400910.1"/>
    <property type="molecule type" value="Genomic_DNA"/>
</dbReference>
<dbReference type="InterPro" id="IPR009050">
    <property type="entry name" value="Globin-like_sf"/>
</dbReference>
<dbReference type="InterPro" id="IPR044399">
    <property type="entry name" value="Mb-like_M"/>
</dbReference>
<feature type="compositionally biased region" description="Basic and acidic residues" evidence="2">
    <location>
        <begin position="226"/>
        <end position="261"/>
    </location>
</feature>
<keyword evidence="1" id="KW-0677">Repeat</keyword>
<feature type="compositionally biased region" description="Acidic residues" evidence="2">
    <location>
        <begin position="14"/>
        <end position="39"/>
    </location>
</feature>
<proteinExistence type="predicted"/>
<dbReference type="PANTHER" id="PTHR10582:SF2">
    <property type="entry name" value="INACTIVE"/>
    <property type="match status" value="1"/>
</dbReference>
<dbReference type="PANTHER" id="PTHR10582">
    <property type="entry name" value="TRANSIENT RECEPTOR POTENTIAL ION CHANNEL PROTEIN"/>
    <property type="match status" value="1"/>
</dbReference>
<feature type="transmembrane region" description="Helical" evidence="3">
    <location>
        <begin position="713"/>
        <end position="732"/>
    </location>
</feature>
<dbReference type="GO" id="GO:0098703">
    <property type="term" value="P:calcium ion import across plasma membrane"/>
    <property type="evidence" value="ECO:0007669"/>
    <property type="project" value="TreeGrafter"/>
</dbReference>
<feature type="compositionally biased region" description="Basic and acidic residues" evidence="2">
    <location>
        <begin position="1"/>
        <end position="13"/>
    </location>
</feature>
<organism evidence="4 5">
    <name type="scientific">Effrenium voratum</name>
    <dbReference type="NCBI Taxonomy" id="2562239"/>
    <lineage>
        <taxon>Eukaryota</taxon>
        <taxon>Sar</taxon>
        <taxon>Alveolata</taxon>
        <taxon>Dinophyceae</taxon>
        <taxon>Suessiales</taxon>
        <taxon>Symbiodiniaceae</taxon>
        <taxon>Effrenium</taxon>
    </lineage>
</organism>
<dbReference type="GO" id="GO:0005886">
    <property type="term" value="C:plasma membrane"/>
    <property type="evidence" value="ECO:0007669"/>
    <property type="project" value="TreeGrafter"/>
</dbReference>
<evidence type="ECO:0000256" key="1">
    <source>
        <dbReference type="ARBA" id="ARBA00022737"/>
    </source>
</evidence>
<dbReference type="GO" id="GO:0019825">
    <property type="term" value="F:oxygen binding"/>
    <property type="evidence" value="ECO:0007669"/>
    <property type="project" value="InterPro"/>
</dbReference>
<dbReference type="InterPro" id="IPR012292">
    <property type="entry name" value="Globin/Proto"/>
</dbReference>
<keyword evidence="3" id="KW-0812">Transmembrane</keyword>
<evidence type="ECO:0000256" key="2">
    <source>
        <dbReference type="SAM" id="MobiDB-lite"/>
    </source>
</evidence>
<feature type="region of interest" description="Disordered" evidence="2">
    <location>
        <begin position="223"/>
        <end position="287"/>
    </location>
</feature>
<dbReference type="GO" id="GO:0005262">
    <property type="term" value="F:calcium channel activity"/>
    <property type="evidence" value="ECO:0007669"/>
    <property type="project" value="TreeGrafter"/>
</dbReference>
<accession>A0AA36N6Q1</accession>
<gene>
    <name evidence="4" type="ORF">EVOR1521_LOCUS24151</name>
</gene>
<keyword evidence="5" id="KW-1185">Reference proteome</keyword>
<name>A0AA36N6Q1_9DINO</name>
<feature type="compositionally biased region" description="Low complexity" evidence="2">
    <location>
        <begin position="272"/>
        <end position="281"/>
    </location>
</feature>
<comment type="caution">
    <text evidence="4">The sequence shown here is derived from an EMBL/GenBank/DDBJ whole genome shotgun (WGS) entry which is preliminary data.</text>
</comment>
<dbReference type="GO" id="GO:0020037">
    <property type="term" value="F:heme binding"/>
    <property type="evidence" value="ECO:0007669"/>
    <property type="project" value="InterPro"/>
</dbReference>